<dbReference type="Gene3D" id="3.30.40.10">
    <property type="entry name" value="Zinc/RING finger domain, C3HC4 (zinc finger)"/>
    <property type="match status" value="1"/>
</dbReference>
<evidence type="ECO:0000313" key="6">
    <source>
        <dbReference type="EMBL" id="RVW42395.1"/>
    </source>
</evidence>
<evidence type="ECO:0000256" key="2">
    <source>
        <dbReference type="ARBA" id="ARBA00022771"/>
    </source>
</evidence>
<dbReference type="PANTHER" id="PTHR45865:SF1">
    <property type="entry name" value="E3 UBIQUITIN-PROTEIN LIGASE SHPRH"/>
    <property type="match status" value="1"/>
</dbReference>
<dbReference type="InterPro" id="IPR013083">
    <property type="entry name" value="Znf_RING/FYVE/PHD"/>
</dbReference>
<dbReference type="SUPFAM" id="SSF57903">
    <property type="entry name" value="FYVE/PHD zinc finger"/>
    <property type="match status" value="1"/>
</dbReference>
<organism evidence="6 7">
    <name type="scientific">Vitis vinifera</name>
    <name type="common">Grape</name>
    <dbReference type="NCBI Taxonomy" id="29760"/>
    <lineage>
        <taxon>Eukaryota</taxon>
        <taxon>Viridiplantae</taxon>
        <taxon>Streptophyta</taxon>
        <taxon>Embryophyta</taxon>
        <taxon>Tracheophyta</taxon>
        <taxon>Spermatophyta</taxon>
        <taxon>Magnoliopsida</taxon>
        <taxon>eudicotyledons</taxon>
        <taxon>Gunneridae</taxon>
        <taxon>Pentapetalae</taxon>
        <taxon>rosids</taxon>
        <taxon>Vitales</taxon>
        <taxon>Vitaceae</taxon>
        <taxon>Viteae</taxon>
        <taxon>Vitis</taxon>
    </lineage>
</organism>
<dbReference type="PANTHER" id="PTHR45865">
    <property type="entry name" value="E3 UBIQUITIN-PROTEIN LIGASE SHPRH FAMILY MEMBER"/>
    <property type="match status" value="1"/>
</dbReference>
<comment type="caution">
    <text evidence="6">The sequence shown here is derived from an EMBL/GenBank/DDBJ whole genome shotgun (WGS) entry which is preliminary data.</text>
</comment>
<dbReference type="SUPFAM" id="SSF52540">
    <property type="entry name" value="P-loop containing nucleoside triphosphate hydrolases"/>
    <property type="match status" value="1"/>
</dbReference>
<dbReference type="InterPro" id="IPR027417">
    <property type="entry name" value="P-loop_NTPase"/>
</dbReference>
<dbReference type="CDD" id="cd15517">
    <property type="entry name" value="PHD_TCF19_like"/>
    <property type="match status" value="1"/>
</dbReference>
<gene>
    <name evidence="6" type="primary">SHPRH_0</name>
    <name evidence="6" type="ORF">CK203_070788</name>
</gene>
<dbReference type="Pfam" id="PF00628">
    <property type="entry name" value="PHD"/>
    <property type="match status" value="1"/>
</dbReference>
<evidence type="ECO:0000256" key="1">
    <source>
        <dbReference type="ARBA" id="ARBA00022723"/>
    </source>
</evidence>
<keyword evidence="1" id="KW-0479">Metal-binding</keyword>
<dbReference type="InterPro" id="IPR000330">
    <property type="entry name" value="SNF2_N"/>
</dbReference>
<dbReference type="Gene3D" id="3.40.50.10810">
    <property type="entry name" value="Tandem AAA-ATPase domain"/>
    <property type="match status" value="1"/>
</dbReference>
<evidence type="ECO:0000259" key="5">
    <source>
        <dbReference type="SMART" id="SM00249"/>
    </source>
</evidence>
<dbReference type="AlphaFoldDB" id="A0A438E3T3"/>
<name>A0A438E3T3_VITVI</name>
<dbReference type="Pfam" id="PF00176">
    <property type="entry name" value="SNF2-rel_dom"/>
    <property type="match status" value="1"/>
</dbReference>
<evidence type="ECO:0000256" key="4">
    <source>
        <dbReference type="SAM" id="MobiDB-lite"/>
    </source>
</evidence>
<accession>A0A438E3T3</accession>
<dbReference type="InterPro" id="IPR019787">
    <property type="entry name" value="Znf_PHD-finger"/>
</dbReference>
<feature type="domain" description="Zinc finger PHD-type" evidence="5">
    <location>
        <begin position="375"/>
        <end position="459"/>
    </location>
</feature>
<dbReference type="SMART" id="SM00249">
    <property type="entry name" value="PHD"/>
    <property type="match status" value="1"/>
</dbReference>
<feature type="region of interest" description="Disordered" evidence="4">
    <location>
        <begin position="413"/>
        <end position="439"/>
    </location>
</feature>
<proteinExistence type="predicted"/>
<keyword evidence="3" id="KW-0862">Zinc</keyword>
<dbReference type="InterPro" id="IPR038718">
    <property type="entry name" value="SNF2-like_sf"/>
</dbReference>
<feature type="compositionally biased region" description="Basic residues" evidence="4">
    <location>
        <begin position="1"/>
        <end position="11"/>
    </location>
</feature>
<feature type="region of interest" description="Disordered" evidence="4">
    <location>
        <begin position="1"/>
        <end position="44"/>
    </location>
</feature>
<dbReference type="InterPro" id="IPR001965">
    <property type="entry name" value="Znf_PHD"/>
</dbReference>
<dbReference type="Proteomes" id="UP000288805">
    <property type="component" value="Unassembled WGS sequence"/>
</dbReference>
<protein>
    <submittedName>
        <fullName evidence="6">E3 ubiquitin-protein ligase SHPRH</fullName>
    </submittedName>
</protein>
<sequence>MGRRKQPKPHRSVGVVERLETQETAEGELNSQQEHAQGDEVGDAETPLFVEVDRTGWGSGEHLDISEIVLNDLNLREEFHGYSLGEGFYENSKCCLRFRLCNANQFVGRIRLGHWPVVAASSISLEFVEKRVSEEGIETDSVILSGIFDGPDEGVSGLVHLSRLKLLTLRPVLGALWKKSMMSVMAWLRPEVTTSEARYGVAKSKEMDIDSNMGMDVGDLDSKKHQNFDAAGFYEAIKPSKEDPLLDYDMPDLLPELRPYQRRAAYWMVQREIKGEGGSLFSPLCMPVDFVDSFERMFYNPFSGNVSLRPEYSSLNVYGGILADEMGLGKTVELLACIFAHRKPASESGILLNNALQAAQGQKINLKRLKRDHVECICGAVSESPRYKGLWVQCDVCDAWQHADCVGYSPTAKTTKSKENSNGQVFKKNPLENSKKQTGKKNKTNIVLMDGEHICQLCLELIQATDSPAATGATLIVCPAPILPQWHAEIIRSPYILELITIFWLT</sequence>
<keyword evidence="2" id="KW-0863">Zinc-finger</keyword>
<evidence type="ECO:0000256" key="3">
    <source>
        <dbReference type="ARBA" id="ARBA00022833"/>
    </source>
</evidence>
<dbReference type="GO" id="GO:0008270">
    <property type="term" value="F:zinc ion binding"/>
    <property type="evidence" value="ECO:0007669"/>
    <property type="project" value="UniProtKB-KW"/>
</dbReference>
<dbReference type="InterPro" id="IPR052583">
    <property type="entry name" value="ATP-helicase/E3_Ub-Ligase"/>
</dbReference>
<dbReference type="GO" id="GO:0005524">
    <property type="term" value="F:ATP binding"/>
    <property type="evidence" value="ECO:0007669"/>
    <property type="project" value="InterPro"/>
</dbReference>
<dbReference type="EMBL" id="QGNW01001405">
    <property type="protein sequence ID" value="RVW42395.1"/>
    <property type="molecule type" value="Genomic_DNA"/>
</dbReference>
<reference evidence="6 7" key="1">
    <citation type="journal article" date="2018" name="PLoS Genet.">
        <title>Population sequencing reveals clonal diversity and ancestral inbreeding in the grapevine cultivar Chardonnay.</title>
        <authorList>
            <person name="Roach M.J."/>
            <person name="Johnson D.L."/>
            <person name="Bohlmann J."/>
            <person name="van Vuuren H.J."/>
            <person name="Jones S.J."/>
            <person name="Pretorius I.S."/>
            <person name="Schmidt S.A."/>
            <person name="Borneman A.R."/>
        </authorList>
    </citation>
    <scope>NUCLEOTIDE SEQUENCE [LARGE SCALE GENOMIC DNA]</scope>
    <source>
        <strain evidence="7">cv. Chardonnay</strain>
        <tissue evidence="6">Leaf</tissue>
    </source>
</reference>
<evidence type="ECO:0000313" key="7">
    <source>
        <dbReference type="Proteomes" id="UP000288805"/>
    </source>
</evidence>
<dbReference type="InterPro" id="IPR011011">
    <property type="entry name" value="Znf_FYVE_PHD"/>
</dbReference>